<name>A0AAE0SQM7_9BIVA</name>
<evidence type="ECO:0000313" key="4">
    <source>
        <dbReference type="EMBL" id="KAK3595870.1"/>
    </source>
</evidence>
<dbReference type="Gene3D" id="2.20.110.10">
    <property type="entry name" value="Histone H3 K4-specific methyltransferase SET7/9 N-terminal domain"/>
    <property type="match status" value="2"/>
</dbReference>
<dbReference type="PANTHER" id="PTHR46614:SF1">
    <property type="entry name" value="MORN REPEAT-CONTAINING PROTEIN 4"/>
    <property type="match status" value="1"/>
</dbReference>
<comment type="caution">
    <text evidence="4">The sequence shown here is derived from an EMBL/GenBank/DDBJ whole genome shotgun (WGS) entry which is preliminary data.</text>
</comment>
<reference evidence="4" key="3">
    <citation type="submission" date="2023-05" db="EMBL/GenBank/DDBJ databases">
        <authorList>
            <person name="Smith C.H."/>
        </authorList>
    </citation>
    <scope>NUCLEOTIDE SEQUENCE</scope>
    <source>
        <strain evidence="4">CHS0354</strain>
        <tissue evidence="4">Mantle</tissue>
    </source>
</reference>
<dbReference type="Pfam" id="PF02493">
    <property type="entry name" value="MORN"/>
    <property type="match status" value="5"/>
</dbReference>
<keyword evidence="3" id="KW-0966">Cell projection</keyword>
<gene>
    <name evidence="4" type="ORF">CHS0354_014693</name>
</gene>
<dbReference type="InterPro" id="IPR003409">
    <property type="entry name" value="MORN"/>
</dbReference>
<sequence length="148" mass="16575">MPQTMKGTYKYPDGSQYNGEWSSTGQRHGYGQMTFPDGSQYYGFFENGLCEGSGVMIFSDNSRYEGDFRKGKFNGHGVFIRCDGMKYEGQYQDGKICGLGMVTFSDGTQGLPRNEGYFEGGKLIRREKCPAEIRKAHQAADKARSQHA</sequence>
<dbReference type="GO" id="GO:0042995">
    <property type="term" value="C:cell projection"/>
    <property type="evidence" value="ECO:0007669"/>
    <property type="project" value="UniProtKB-SubCell"/>
</dbReference>
<dbReference type="SUPFAM" id="SSF82185">
    <property type="entry name" value="Histone H3 K4-specific methyltransferase SET7/9 N-terminal domain"/>
    <property type="match status" value="1"/>
</dbReference>
<protein>
    <recommendedName>
        <fullName evidence="6">MORN repeat-containing protein 4</fullName>
    </recommendedName>
</protein>
<dbReference type="InterPro" id="IPR052315">
    <property type="entry name" value="MORN4"/>
</dbReference>
<reference evidence="4" key="2">
    <citation type="journal article" date="2021" name="Genome Biol. Evol.">
        <title>Developing a high-quality reference genome for a parasitic bivalve with doubly uniparental inheritance (Bivalvia: Unionida).</title>
        <authorList>
            <person name="Smith C.H."/>
        </authorList>
    </citation>
    <scope>NUCLEOTIDE SEQUENCE</scope>
    <source>
        <strain evidence="4">CHS0354</strain>
        <tissue evidence="4">Mantle</tissue>
    </source>
</reference>
<evidence type="ECO:0000313" key="5">
    <source>
        <dbReference type="Proteomes" id="UP001195483"/>
    </source>
</evidence>
<reference evidence="4" key="1">
    <citation type="journal article" date="2021" name="Genome Biol. Evol.">
        <title>A High-Quality Reference Genome for a Parasitic Bivalve with Doubly Uniparental Inheritance (Bivalvia: Unionida).</title>
        <authorList>
            <person name="Smith C.H."/>
        </authorList>
    </citation>
    <scope>NUCLEOTIDE SEQUENCE</scope>
    <source>
        <strain evidence="4">CHS0354</strain>
    </source>
</reference>
<dbReference type="AlphaFoldDB" id="A0AAE0SQM7"/>
<keyword evidence="2" id="KW-0677">Repeat</keyword>
<dbReference type="SMART" id="SM00698">
    <property type="entry name" value="MORN"/>
    <property type="match status" value="4"/>
</dbReference>
<dbReference type="Proteomes" id="UP001195483">
    <property type="component" value="Unassembled WGS sequence"/>
</dbReference>
<dbReference type="EMBL" id="JAEAOA010000900">
    <property type="protein sequence ID" value="KAK3595870.1"/>
    <property type="molecule type" value="Genomic_DNA"/>
</dbReference>
<organism evidence="4 5">
    <name type="scientific">Potamilus streckersoni</name>
    <dbReference type="NCBI Taxonomy" id="2493646"/>
    <lineage>
        <taxon>Eukaryota</taxon>
        <taxon>Metazoa</taxon>
        <taxon>Spiralia</taxon>
        <taxon>Lophotrochozoa</taxon>
        <taxon>Mollusca</taxon>
        <taxon>Bivalvia</taxon>
        <taxon>Autobranchia</taxon>
        <taxon>Heteroconchia</taxon>
        <taxon>Palaeoheterodonta</taxon>
        <taxon>Unionida</taxon>
        <taxon>Unionoidea</taxon>
        <taxon>Unionidae</taxon>
        <taxon>Ambleminae</taxon>
        <taxon>Lampsilini</taxon>
        <taxon>Potamilus</taxon>
    </lineage>
</organism>
<evidence type="ECO:0000256" key="1">
    <source>
        <dbReference type="ARBA" id="ARBA00004316"/>
    </source>
</evidence>
<dbReference type="GO" id="GO:0048678">
    <property type="term" value="P:response to axon injury"/>
    <property type="evidence" value="ECO:0007669"/>
    <property type="project" value="TreeGrafter"/>
</dbReference>
<evidence type="ECO:0008006" key="6">
    <source>
        <dbReference type="Google" id="ProtNLM"/>
    </source>
</evidence>
<proteinExistence type="predicted"/>
<accession>A0AAE0SQM7</accession>
<comment type="subcellular location">
    <subcellularLocation>
        <location evidence="1">Cell projection</location>
    </subcellularLocation>
</comment>
<dbReference type="PANTHER" id="PTHR46614">
    <property type="entry name" value="MORN REPEAT-CONTAINING PROTEIN 4"/>
    <property type="match status" value="1"/>
</dbReference>
<evidence type="ECO:0000256" key="3">
    <source>
        <dbReference type="ARBA" id="ARBA00023273"/>
    </source>
</evidence>
<evidence type="ECO:0000256" key="2">
    <source>
        <dbReference type="ARBA" id="ARBA00022737"/>
    </source>
</evidence>
<keyword evidence="5" id="KW-1185">Reference proteome</keyword>